<evidence type="ECO:0000259" key="9">
    <source>
        <dbReference type="PROSITE" id="PS50240"/>
    </source>
</evidence>
<proteinExistence type="predicted"/>
<evidence type="ECO:0000256" key="8">
    <source>
        <dbReference type="ARBA" id="ARBA00023180"/>
    </source>
</evidence>
<keyword evidence="3" id="KW-0645">Protease</keyword>
<dbReference type="PANTHER" id="PTHR24264">
    <property type="entry name" value="TRYPSIN-RELATED"/>
    <property type="match status" value="1"/>
</dbReference>
<comment type="caution">
    <text evidence="10">The sequence shown here is derived from an EMBL/GenBank/DDBJ whole genome shotgun (WGS) entry which is preliminary data.</text>
</comment>
<dbReference type="Gene3D" id="2.40.10.10">
    <property type="entry name" value="Trypsin-like serine proteases"/>
    <property type="match status" value="3"/>
</dbReference>
<feature type="domain" description="Peptidase S1" evidence="9">
    <location>
        <begin position="27"/>
        <end position="252"/>
    </location>
</feature>
<dbReference type="GO" id="GO:0006508">
    <property type="term" value="P:proteolysis"/>
    <property type="evidence" value="ECO:0007669"/>
    <property type="project" value="UniProtKB-KW"/>
</dbReference>
<evidence type="ECO:0000256" key="1">
    <source>
        <dbReference type="ARBA" id="ARBA00004613"/>
    </source>
</evidence>
<name>A0A4C1ZLL9_EUMVA</name>
<protein>
    <submittedName>
        <fullName evidence="10">Trypsin-3</fullName>
    </submittedName>
</protein>
<dbReference type="EMBL" id="BGZK01001958">
    <property type="protein sequence ID" value="GBP88780.1"/>
    <property type="molecule type" value="Genomic_DNA"/>
</dbReference>
<dbReference type="Pfam" id="PF00089">
    <property type="entry name" value="Trypsin"/>
    <property type="match status" value="2"/>
</dbReference>
<keyword evidence="2" id="KW-0964">Secreted</keyword>
<evidence type="ECO:0000256" key="3">
    <source>
        <dbReference type="ARBA" id="ARBA00022670"/>
    </source>
</evidence>
<dbReference type="InterPro" id="IPR001254">
    <property type="entry name" value="Trypsin_dom"/>
</dbReference>
<evidence type="ECO:0000256" key="5">
    <source>
        <dbReference type="ARBA" id="ARBA00022801"/>
    </source>
</evidence>
<reference evidence="10 11" key="1">
    <citation type="journal article" date="2019" name="Commun. Biol.">
        <title>The bagworm genome reveals a unique fibroin gene that provides high tensile strength.</title>
        <authorList>
            <person name="Kono N."/>
            <person name="Nakamura H."/>
            <person name="Ohtoshi R."/>
            <person name="Tomita M."/>
            <person name="Numata K."/>
            <person name="Arakawa K."/>
        </authorList>
    </citation>
    <scope>NUCLEOTIDE SEQUENCE [LARGE SCALE GENOMIC DNA]</scope>
</reference>
<evidence type="ECO:0000256" key="2">
    <source>
        <dbReference type="ARBA" id="ARBA00022525"/>
    </source>
</evidence>
<dbReference type="Proteomes" id="UP000299102">
    <property type="component" value="Unassembled WGS sequence"/>
</dbReference>
<dbReference type="PANTHER" id="PTHR24264:SF65">
    <property type="entry name" value="SRCR DOMAIN-CONTAINING PROTEIN"/>
    <property type="match status" value="1"/>
</dbReference>
<accession>A0A4C1ZLL9</accession>
<keyword evidence="8" id="KW-0325">Glycoprotein</keyword>
<evidence type="ECO:0000313" key="10">
    <source>
        <dbReference type="EMBL" id="GBP88780.1"/>
    </source>
</evidence>
<dbReference type="GO" id="GO:0005615">
    <property type="term" value="C:extracellular space"/>
    <property type="evidence" value="ECO:0007669"/>
    <property type="project" value="TreeGrafter"/>
</dbReference>
<evidence type="ECO:0000256" key="6">
    <source>
        <dbReference type="ARBA" id="ARBA00022825"/>
    </source>
</evidence>
<dbReference type="PROSITE" id="PS00135">
    <property type="entry name" value="TRYPSIN_SER"/>
    <property type="match status" value="1"/>
</dbReference>
<dbReference type="SMART" id="SM00020">
    <property type="entry name" value="Tryp_SPc"/>
    <property type="match status" value="1"/>
</dbReference>
<evidence type="ECO:0000256" key="7">
    <source>
        <dbReference type="ARBA" id="ARBA00023157"/>
    </source>
</evidence>
<dbReference type="InterPro" id="IPR043504">
    <property type="entry name" value="Peptidase_S1_PA_chymotrypsin"/>
</dbReference>
<keyword evidence="4" id="KW-0732">Signal</keyword>
<dbReference type="PROSITE" id="PS50240">
    <property type="entry name" value="TRYPSIN_DOM"/>
    <property type="match status" value="1"/>
</dbReference>
<keyword evidence="11" id="KW-1185">Reference proteome</keyword>
<organism evidence="10 11">
    <name type="scientific">Eumeta variegata</name>
    <name type="common">Bagworm moth</name>
    <name type="synonym">Eumeta japonica</name>
    <dbReference type="NCBI Taxonomy" id="151549"/>
    <lineage>
        <taxon>Eukaryota</taxon>
        <taxon>Metazoa</taxon>
        <taxon>Ecdysozoa</taxon>
        <taxon>Arthropoda</taxon>
        <taxon>Hexapoda</taxon>
        <taxon>Insecta</taxon>
        <taxon>Pterygota</taxon>
        <taxon>Neoptera</taxon>
        <taxon>Endopterygota</taxon>
        <taxon>Lepidoptera</taxon>
        <taxon>Glossata</taxon>
        <taxon>Ditrysia</taxon>
        <taxon>Tineoidea</taxon>
        <taxon>Psychidae</taxon>
        <taxon>Oiketicinae</taxon>
        <taxon>Eumeta</taxon>
    </lineage>
</organism>
<keyword evidence="7" id="KW-1015">Disulfide bond</keyword>
<dbReference type="STRING" id="151549.A0A4C1ZLL9"/>
<evidence type="ECO:0000256" key="4">
    <source>
        <dbReference type="ARBA" id="ARBA00022729"/>
    </source>
</evidence>
<dbReference type="InterPro" id="IPR033116">
    <property type="entry name" value="TRYPSIN_SER"/>
</dbReference>
<dbReference type="InterPro" id="IPR009003">
    <property type="entry name" value="Peptidase_S1_PA"/>
</dbReference>
<dbReference type="SUPFAM" id="SSF50494">
    <property type="entry name" value="Trypsin-like serine proteases"/>
    <property type="match status" value="1"/>
</dbReference>
<dbReference type="FunFam" id="2.40.10.10:FF:000054">
    <property type="entry name" value="Complement C1r subcomponent"/>
    <property type="match status" value="1"/>
</dbReference>
<sequence>MPAVKYRMVVDEKKSHTILIDISLNRHPFLYSLYSVRAGTANLEEGGRIYEVENIIDHHQNEYYVDYDLSIIKLKNSLELSDKVAIAKLSTLENDFEQGTVFNITGWGNTEHSREVTSAFMASREEVGYLMGRARGGGRWDLVLFALGHIIFVSNIVYQFGSSISKNLRRSEVPLVNRETCENYYEGILNHRMFCAGANGHDACQGDSGGPLSLNGEVVGVVSGGRFCGIKEFPTIYMKISEFQRWIKNTINDHL</sequence>
<keyword evidence="6" id="KW-0720">Serine protease</keyword>
<gene>
    <name evidence="10" type="primary">TRYP3</name>
    <name evidence="10" type="ORF">EVAR_100702_1</name>
</gene>
<dbReference type="OrthoDB" id="5565075at2759"/>
<dbReference type="GO" id="GO:0004252">
    <property type="term" value="F:serine-type endopeptidase activity"/>
    <property type="evidence" value="ECO:0007669"/>
    <property type="project" value="InterPro"/>
</dbReference>
<comment type="subcellular location">
    <subcellularLocation>
        <location evidence="1">Secreted</location>
    </subcellularLocation>
</comment>
<keyword evidence="5" id="KW-0378">Hydrolase</keyword>
<dbReference type="AlphaFoldDB" id="A0A4C1ZLL9"/>
<dbReference type="InterPro" id="IPR050127">
    <property type="entry name" value="Serine_Proteases_S1"/>
</dbReference>
<evidence type="ECO:0000313" key="11">
    <source>
        <dbReference type="Proteomes" id="UP000299102"/>
    </source>
</evidence>